<reference evidence="2" key="2">
    <citation type="submission" date="2021-09" db="EMBL/GenBank/DDBJ databases">
        <authorList>
            <person name="Gilroy R."/>
        </authorList>
    </citation>
    <scope>NUCLEOTIDE SEQUENCE</scope>
    <source>
        <strain evidence="2">ChiGjej6B6-11269</strain>
    </source>
</reference>
<evidence type="ECO:0000313" key="2">
    <source>
        <dbReference type="EMBL" id="HJF66367.1"/>
    </source>
</evidence>
<accession>A0A9D2UYL3</accession>
<feature type="region of interest" description="Disordered" evidence="1">
    <location>
        <begin position="1"/>
        <end position="26"/>
    </location>
</feature>
<organism evidence="2 3">
    <name type="scientific">Slackia equolifaciens</name>
    <dbReference type="NCBI Taxonomy" id="498718"/>
    <lineage>
        <taxon>Bacteria</taxon>
        <taxon>Bacillati</taxon>
        <taxon>Actinomycetota</taxon>
        <taxon>Coriobacteriia</taxon>
        <taxon>Eggerthellales</taxon>
        <taxon>Eggerthellaceae</taxon>
        <taxon>Slackia</taxon>
    </lineage>
</organism>
<sequence>MTELDPGKPLATTSEKGSMDATESAEHEITAALRAGTIKRRRCAVDGTMERAARL</sequence>
<dbReference type="Proteomes" id="UP000786989">
    <property type="component" value="Unassembled WGS sequence"/>
</dbReference>
<comment type="caution">
    <text evidence="2">The sequence shown here is derived from an EMBL/GenBank/DDBJ whole genome shotgun (WGS) entry which is preliminary data.</text>
</comment>
<name>A0A9D2UYL3_9ACTN</name>
<protein>
    <submittedName>
        <fullName evidence="2">Uncharacterized protein</fullName>
    </submittedName>
</protein>
<gene>
    <name evidence="2" type="ORF">K8U77_09680</name>
</gene>
<reference evidence="2" key="1">
    <citation type="journal article" date="2021" name="PeerJ">
        <title>Extensive microbial diversity within the chicken gut microbiome revealed by metagenomics and culture.</title>
        <authorList>
            <person name="Gilroy R."/>
            <person name="Ravi A."/>
            <person name="Getino M."/>
            <person name="Pursley I."/>
            <person name="Horton D.L."/>
            <person name="Alikhan N.F."/>
            <person name="Baker D."/>
            <person name="Gharbi K."/>
            <person name="Hall N."/>
            <person name="Watson M."/>
            <person name="Adriaenssens E.M."/>
            <person name="Foster-Nyarko E."/>
            <person name="Jarju S."/>
            <person name="Secka A."/>
            <person name="Antonio M."/>
            <person name="Oren A."/>
            <person name="Chaudhuri R.R."/>
            <person name="La Ragione R."/>
            <person name="Hildebrand F."/>
            <person name="Pallen M.J."/>
        </authorList>
    </citation>
    <scope>NUCLEOTIDE SEQUENCE</scope>
    <source>
        <strain evidence="2">ChiGjej6B6-11269</strain>
    </source>
</reference>
<evidence type="ECO:0000313" key="3">
    <source>
        <dbReference type="Proteomes" id="UP000786989"/>
    </source>
</evidence>
<evidence type="ECO:0000256" key="1">
    <source>
        <dbReference type="SAM" id="MobiDB-lite"/>
    </source>
</evidence>
<dbReference type="AlphaFoldDB" id="A0A9D2UYL3"/>
<dbReference type="EMBL" id="DYWI01000193">
    <property type="protein sequence ID" value="HJF66367.1"/>
    <property type="molecule type" value="Genomic_DNA"/>
</dbReference>
<proteinExistence type="predicted"/>